<sequence length="133" mass="15312">MQNLAMYKFKPLAIILNDLKAACRFRLLRQGVSFDAIENLIAESNGLCITESEQLSKVLLHLPVRWQPDRYVLWDSSKENATKLVREVMDCNPDNSDGIFVIRPSQSQEGHYALTVSKDNRILHCLIEQRHDD</sequence>
<keyword evidence="1" id="KW-0727">SH2 domain</keyword>
<dbReference type="Pfam" id="PF00017">
    <property type="entry name" value="SH2"/>
    <property type="match status" value="1"/>
</dbReference>
<dbReference type="SUPFAM" id="SSF55550">
    <property type="entry name" value="SH2 domain"/>
    <property type="match status" value="1"/>
</dbReference>
<evidence type="ECO:0000313" key="4">
    <source>
        <dbReference type="WBParaSite" id="SMUV_0000502101-mRNA-1"/>
    </source>
</evidence>
<dbReference type="InterPro" id="IPR000980">
    <property type="entry name" value="SH2"/>
</dbReference>
<feature type="domain" description="SH2" evidence="2">
    <location>
        <begin position="66"/>
        <end position="133"/>
    </location>
</feature>
<reference evidence="4" key="1">
    <citation type="submission" date="2017-02" db="UniProtKB">
        <authorList>
            <consortium name="WormBaseParasite"/>
        </authorList>
    </citation>
    <scope>IDENTIFICATION</scope>
</reference>
<dbReference type="InterPro" id="IPR036860">
    <property type="entry name" value="SH2_dom_sf"/>
</dbReference>
<evidence type="ECO:0000259" key="2">
    <source>
        <dbReference type="PROSITE" id="PS50001"/>
    </source>
</evidence>
<dbReference type="Proteomes" id="UP000046393">
    <property type="component" value="Unplaced"/>
</dbReference>
<dbReference type="CDD" id="cd00173">
    <property type="entry name" value="SH2"/>
    <property type="match status" value="1"/>
</dbReference>
<accession>A0A0N5AKJ6</accession>
<protein>
    <submittedName>
        <fullName evidence="4">SH2 domain-containing protein</fullName>
    </submittedName>
</protein>
<organism evidence="3 4">
    <name type="scientific">Syphacia muris</name>
    <dbReference type="NCBI Taxonomy" id="451379"/>
    <lineage>
        <taxon>Eukaryota</taxon>
        <taxon>Metazoa</taxon>
        <taxon>Ecdysozoa</taxon>
        <taxon>Nematoda</taxon>
        <taxon>Chromadorea</taxon>
        <taxon>Rhabditida</taxon>
        <taxon>Spirurina</taxon>
        <taxon>Oxyuridomorpha</taxon>
        <taxon>Oxyuroidea</taxon>
        <taxon>Oxyuridae</taxon>
        <taxon>Syphacia</taxon>
    </lineage>
</organism>
<evidence type="ECO:0000313" key="3">
    <source>
        <dbReference type="Proteomes" id="UP000046393"/>
    </source>
</evidence>
<name>A0A0N5AKJ6_9BILA</name>
<dbReference type="Gene3D" id="3.30.505.10">
    <property type="entry name" value="SH2 domain"/>
    <property type="match status" value="1"/>
</dbReference>
<dbReference type="PROSITE" id="PS50001">
    <property type="entry name" value="SH2"/>
    <property type="match status" value="1"/>
</dbReference>
<dbReference type="WBParaSite" id="SMUV_0000502101-mRNA-1">
    <property type="protein sequence ID" value="SMUV_0000502101-mRNA-1"/>
    <property type="gene ID" value="SMUV_0000502101"/>
</dbReference>
<evidence type="ECO:0000256" key="1">
    <source>
        <dbReference type="PROSITE-ProRule" id="PRU00191"/>
    </source>
</evidence>
<dbReference type="AlphaFoldDB" id="A0A0N5AKJ6"/>
<proteinExistence type="predicted"/>
<dbReference type="STRING" id="451379.A0A0N5AKJ6"/>
<keyword evidence="3" id="KW-1185">Reference proteome</keyword>